<reference evidence="1 2" key="1">
    <citation type="submission" date="2018-02" db="EMBL/GenBank/DDBJ databases">
        <authorList>
            <person name="Rodrigo-Torres L."/>
            <person name="Arahal R. D."/>
            <person name="Lucena T."/>
        </authorList>
    </citation>
    <scope>NUCLEOTIDE SEQUENCE [LARGE SCALE GENOMIC DNA]</scope>
    <source>
        <strain evidence="1 2">CECT 9267</strain>
    </source>
</reference>
<evidence type="ECO:0000313" key="1">
    <source>
        <dbReference type="EMBL" id="SPE18743.1"/>
    </source>
</evidence>
<organism evidence="1 2">
    <name type="scientific">Latilactobacillus sakei</name>
    <name type="common">Lactobacillus sakei</name>
    <dbReference type="NCBI Taxonomy" id="1599"/>
    <lineage>
        <taxon>Bacteria</taxon>
        <taxon>Bacillati</taxon>
        <taxon>Bacillota</taxon>
        <taxon>Bacilli</taxon>
        <taxon>Lactobacillales</taxon>
        <taxon>Lactobacillaceae</taxon>
        <taxon>Latilactobacillus</taxon>
    </lineage>
</organism>
<dbReference type="AlphaFoldDB" id="A0A330LER8"/>
<dbReference type="Pfam" id="PF10978">
    <property type="entry name" value="DUF2785"/>
    <property type="match status" value="1"/>
</dbReference>
<name>A0A330LER8_LATSK</name>
<proteinExistence type="predicted"/>
<dbReference type="Proteomes" id="UP000239650">
    <property type="component" value="Unassembled WGS sequence"/>
</dbReference>
<accession>A0A330LER8</accession>
<evidence type="ECO:0000313" key="2">
    <source>
        <dbReference type="Proteomes" id="UP000239650"/>
    </source>
</evidence>
<comment type="caution">
    <text evidence="1">The sequence shown here is derived from an EMBL/GenBank/DDBJ whole genome shotgun (WGS) entry which is preliminary data.</text>
</comment>
<dbReference type="RefSeq" id="WP_016265013.1">
    <property type="nucleotide sequence ID" value="NZ_BJLN01000001.1"/>
</dbReference>
<protein>
    <submittedName>
        <fullName evidence="1">Uncharacterized protein</fullName>
    </submittedName>
</protein>
<dbReference type="EMBL" id="OKRC01000001">
    <property type="protein sequence ID" value="SPE18743.1"/>
    <property type="molecule type" value="Genomic_DNA"/>
</dbReference>
<gene>
    <name evidence="1" type="ORF">LAS9267_00279</name>
</gene>
<sequence length="324" mass="37670">MKQVQNVIQQLTEIRTALMNGEIYQSVPEKVLAVMDGVQYKTRRTHIAIPDDADAALARIAAIDQQIKTDGKAAQISDEALDDLLRHMASPDARVRDKGVFYLFNRLLRQTVLTKEQLLWVKDRLLSDDYLFAHIFEPENDGVFLRSFSAMFLAGVLYANRTFYHVLTEAELVAIEMRIMAYTVIELDSRGYVENKGWAHAMTHIINVWSELNETTELQRADKLLMLVVVMQAYRFSDNALAYGEDSHLTNVIINLMKKNRLYIDYFLIVLQEWQQAMLTIAPEENVAFWNRWYNRNRFLQSLLVQPELPEKIADYLRKISDLF</sequence>
<dbReference type="InterPro" id="IPR021247">
    <property type="entry name" value="DUF2785"/>
</dbReference>
<dbReference type="GeneID" id="57133693"/>